<dbReference type="EMBL" id="JBEXPZ010000012">
    <property type="protein sequence ID" value="MET9845108.1"/>
    <property type="molecule type" value="Genomic_DNA"/>
</dbReference>
<accession>A0ABV2UU80</accession>
<proteinExistence type="predicted"/>
<name>A0ABV2UU80_9ACTN</name>
<reference evidence="2 3" key="1">
    <citation type="submission" date="2024-06" db="EMBL/GenBank/DDBJ databases">
        <title>The Natural Products Discovery Center: Release of the First 8490 Sequenced Strains for Exploring Actinobacteria Biosynthetic Diversity.</title>
        <authorList>
            <person name="Kalkreuter E."/>
            <person name="Kautsar S.A."/>
            <person name="Yang D."/>
            <person name="Bader C.D."/>
            <person name="Teijaro C.N."/>
            <person name="Fluegel L."/>
            <person name="Davis C.M."/>
            <person name="Simpson J.R."/>
            <person name="Lauterbach L."/>
            <person name="Steele A.D."/>
            <person name="Gui C."/>
            <person name="Meng S."/>
            <person name="Li G."/>
            <person name="Viehrig K."/>
            <person name="Ye F."/>
            <person name="Su P."/>
            <person name="Kiefer A.F."/>
            <person name="Nichols A."/>
            <person name="Cepeda A.J."/>
            <person name="Yan W."/>
            <person name="Fan B."/>
            <person name="Jiang Y."/>
            <person name="Adhikari A."/>
            <person name="Zheng C.-J."/>
            <person name="Schuster L."/>
            <person name="Cowan T.M."/>
            <person name="Smanski M.J."/>
            <person name="Chevrette M.G."/>
            <person name="De Carvalho L.P.S."/>
            <person name="Shen B."/>
        </authorList>
    </citation>
    <scope>NUCLEOTIDE SEQUENCE [LARGE SCALE GENOMIC DNA]</scope>
    <source>
        <strain evidence="2 3">NPDC006434</strain>
    </source>
</reference>
<feature type="compositionally biased region" description="Low complexity" evidence="1">
    <location>
        <begin position="18"/>
        <end position="37"/>
    </location>
</feature>
<dbReference type="InterPro" id="IPR047789">
    <property type="entry name" value="CU044_5270-like"/>
</dbReference>
<feature type="region of interest" description="Disordered" evidence="1">
    <location>
        <begin position="106"/>
        <end position="127"/>
    </location>
</feature>
<dbReference type="Proteomes" id="UP001550210">
    <property type="component" value="Unassembled WGS sequence"/>
</dbReference>
<dbReference type="NCBIfam" id="NF038083">
    <property type="entry name" value="CU044_5270_fam"/>
    <property type="match status" value="1"/>
</dbReference>
<gene>
    <name evidence="2" type="ORF">ABZZ21_11100</name>
</gene>
<evidence type="ECO:0000313" key="2">
    <source>
        <dbReference type="EMBL" id="MET9845108.1"/>
    </source>
</evidence>
<organism evidence="2 3">
    <name type="scientific">Streptomyces ossamyceticus</name>
    <dbReference type="NCBI Taxonomy" id="249581"/>
    <lineage>
        <taxon>Bacteria</taxon>
        <taxon>Bacillati</taxon>
        <taxon>Actinomycetota</taxon>
        <taxon>Actinomycetes</taxon>
        <taxon>Kitasatosporales</taxon>
        <taxon>Streptomycetaceae</taxon>
        <taxon>Streptomyces</taxon>
    </lineage>
</organism>
<comment type="caution">
    <text evidence="2">The sequence shown here is derived from an EMBL/GenBank/DDBJ whole genome shotgun (WGS) entry which is preliminary data.</text>
</comment>
<evidence type="ECO:0000256" key="1">
    <source>
        <dbReference type="SAM" id="MobiDB-lite"/>
    </source>
</evidence>
<feature type="compositionally biased region" description="Pro residues" evidence="1">
    <location>
        <begin position="8"/>
        <end position="17"/>
    </location>
</feature>
<sequence>MNENPSPRDIPSPPDASPSPDAAASPEAPSSADVPAAVERELPPGRHSVLREQLMREIENRTESADTSRPVAVRPLWRRPAFAAPAVAAVLTVAVVVGSVVTQHITGPSAPTVLKDDDRSGGTLSDRSATEVLERAAEAAGKRKPPAIEDDQFVYTKREDYHWKADDKLTGSECARTLEGHPFGTREFWRSVDGKHAGLSWEEEDGAMVKRRLAVVPRMKGFVGSYREAEDELPSDAEGMYRYLYGVKEGKEPKAGDKAADRNAFEKGAELLAAQMLPPKVEAALYRALARIPGLTVHEGARDTVGRSGVSVGLAGRFNDYGQGRSRYELLFDERTSAFLAFNSVNLDELDEDCESLRVGDLVSSEAILKRGVVERVGERP</sequence>
<dbReference type="RefSeq" id="WP_355395734.1">
    <property type="nucleotide sequence ID" value="NZ_JBEXPZ010000012.1"/>
</dbReference>
<evidence type="ECO:0000313" key="3">
    <source>
        <dbReference type="Proteomes" id="UP001550210"/>
    </source>
</evidence>
<keyword evidence="3" id="KW-1185">Reference proteome</keyword>
<protein>
    <submittedName>
        <fullName evidence="2">CU044_5270 family protein</fullName>
    </submittedName>
</protein>
<feature type="compositionally biased region" description="Basic and acidic residues" evidence="1">
    <location>
        <begin position="38"/>
        <end position="50"/>
    </location>
</feature>
<feature type="region of interest" description="Disordered" evidence="1">
    <location>
        <begin position="1"/>
        <end position="50"/>
    </location>
</feature>